<dbReference type="AlphaFoldDB" id="A0A241XSE5"/>
<sequence length="195" mass="21951">MPDAIGFRAVTDETETVLVEVKVSRGDFLADARKPHREAGNGIGLFRYYMCPAGLISPDEVPERWGLLWVDQRGRIEPKLGPVALSKNSGTFAKASEPWKHQRNLARETWMLVRVMARIDDPDKVKRTINQAIREKERLVKLCNAQADEIRALKAPPSSIANIEELQVAIRSKVRSSSDRLPPERRAIDRCALGD</sequence>
<dbReference type="EMBL" id="NFFZ01000004">
    <property type="protein sequence ID" value="OTI63008.1"/>
    <property type="molecule type" value="Genomic_DNA"/>
</dbReference>
<dbReference type="RefSeq" id="WP_065085877.1">
    <property type="nucleotide sequence ID" value="NZ_NFFZ01000004.1"/>
</dbReference>
<proteinExistence type="predicted"/>
<evidence type="ECO:0000313" key="2">
    <source>
        <dbReference type="Proteomes" id="UP000194857"/>
    </source>
</evidence>
<protein>
    <recommendedName>
        <fullName evidence="3">Adenylosuccinate synthase</fullName>
    </recommendedName>
</protein>
<name>A0A241XSE5_PSEAI</name>
<evidence type="ECO:0008006" key="3">
    <source>
        <dbReference type="Google" id="ProtNLM"/>
    </source>
</evidence>
<evidence type="ECO:0000313" key="1">
    <source>
        <dbReference type="EMBL" id="OTI63008.1"/>
    </source>
</evidence>
<accession>A0A241XSE5</accession>
<organism evidence="1 2">
    <name type="scientific">Pseudomonas aeruginosa</name>
    <dbReference type="NCBI Taxonomy" id="287"/>
    <lineage>
        <taxon>Bacteria</taxon>
        <taxon>Pseudomonadati</taxon>
        <taxon>Pseudomonadota</taxon>
        <taxon>Gammaproteobacteria</taxon>
        <taxon>Pseudomonadales</taxon>
        <taxon>Pseudomonadaceae</taxon>
        <taxon>Pseudomonas</taxon>
    </lineage>
</organism>
<dbReference type="Proteomes" id="UP000194857">
    <property type="component" value="Unassembled WGS sequence"/>
</dbReference>
<comment type="caution">
    <text evidence="1">The sequence shown here is derived from an EMBL/GenBank/DDBJ whole genome shotgun (WGS) entry which is preliminary data.</text>
</comment>
<gene>
    <name evidence="1" type="ORF">CAZ10_09175</name>
</gene>
<reference evidence="1 2" key="1">
    <citation type="submission" date="2017-05" db="EMBL/GenBank/DDBJ databases">
        <authorList>
            <person name="Song R."/>
            <person name="Chenine A.L."/>
            <person name="Ruprecht R.M."/>
        </authorList>
    </citation>
    <scope>NUCLEOTIDE SEQUENCE [LARGE SCALE GENOMIC DNA]</scope>
    <source>
        <strain evidence="1 2">S567_C10_BS</strain>
    </source>
</reference>